<feature type="transmembrane region" description="Helical" evidence="1">
    <location>
        <begin position="70"/>
        <end position="100"/>
    </location>
</feature>
<dbReference type="EMBL" id="BAAAAF010000001">
    <property type="protein sequence ID" value="GAA0034176.1"/>
    <property type="molecule type" value="Genomic_DNA"/>
</dbReference>
<reference evidence="2 3" key="1">
    <citation type="submission" date="2024-01" db="EMBL/GenBank/DDBJ databases">
        <title>Characterization of antibiotic resistant novel bacterial strains and their environmental applications.</title>
        <authorList>
            <person name="Manzoor S."/>
            <person name="Abbas S."/>
            <person name="Arshad M."/>
            <person name="Ahmed I."/>
        </authorList>
    </citation>
    <scope>NUCLEOTIDE SEQUENCE [LARGE SCALE GENOMIC DNA]</scope>
    <source>
        <strain evidence="2 3">NCCP-602</strain>
    </source>
</reference>
<keyword evidence="1" id="KW-0812">Transmembrane</keyword>
<keyword evidence="1" id="KW-0472">Membrane</keyword>
<dbReference type="Proteomes" id="UP001498238">
    <property type="component" value="Unassembled WGS sequence"/>
</dbReference>
<name>A0ABN0SJ38_9MICO</name>
<evidence type="ECO:0008006" key="4">
    <source>
        <dbReference type="Google" id="ProtNLM"/>
    </source>
</evidence>
<feature type="transmembrane region" description="Helical" evidence="1">
    <location>
        <begin position="157"/>
        <end position="177"/>
    </location>
</feature>
<gene>
    <name evidence="2" type="ORF">NCCP602_01370</name>
</gene>
<evidence type="ECO:0000256" key="1">
    <source>
        <dbReference type="SAM" id="Phobius"/>
    </source>
</evidence>
<keyword evidence="1" id="KW-1133">Transmembrane helix</keyword>
<organism evidence="2 3">
    <name type="scientific">Brevibacterium metallidurans</name>
    <dbReference type="NCBI Taxonomy" id="1482676"/>
    <lineage>
        <taxon>Bacteria</taxon>
        <taxon>Bacillati</taxon>
        <taxon>Actinomycetota</taxon>
        <taxon>Actinomycetes</taxon>
        <taxon>Micrococcales</taxon>
        <taxon>Brevibacteriaceae</taxon>
        <taxon>Brevibacterium</taxon>
    </lineage>
</organism>
<comment type="caution">
    <text evidence="2">The sequence shown here is derived from an EMBL/GenBank/DDBJ whole genome shotgun (WGS) entry which is preliminary data.</text>
</comment>
<dbReference type="PANTHER" id="PTHR34980">
    <property type="entry name" value="INNER MEMBRANE PROTEIN-RELATED-RELATED"/>
    <property type="match status" value="1"/>
</dbReference>
<evidence type="ECO:0000313" key="3">
    <source>
        <dbReference type="Proteomes" id="UP001498238"/>
    </source>
</evidence>
<dbReference type="Pfam" id="PF05656">
    <property type="entry name" value="DUF805"/>
    <property type="match status" value="1"/>
</dbReference>
<accession>A0ABN0SJ38</accession>
<protein>
    <recommendedName>
        <fullName evidence="4">DUF805 domain-containing protein</fullName>
    </recommendedName>
</protein>
<feature type="transmembrane region" description="Helical" evidence="1">
    <location>
        <begin position="120"/>
        <end position="145"/>
    </location>
</feature>
<evidence type="ECO:0000313" key="2">
    <source>
        <dbReference type="EMBL" id="GAA0034176.1"/>
    </source>
</evidence>
<sequence>MSYDANNAYGAGDGVGPGPGPGAVFGSDLDGAKSPDDLSRPLYGASFGQAVRRFFKKFSVFTGRASRSEYWWVVLFQALIMLVPGILYSIGLSMVTATVASTSYSPYSTPAADPSPGGAALAMIGGILLLIIALAFLVPTLALTWRRLHDANLAGPFFFLSLIPFVGGIILLVLTLMPSKPEGRRFDV</sequence>
<proteinExistence type="predicted"/>
<dbReference type="InterPro" id="IPR008523">
    <property type="entry name" value="DUF805"/>
</dbReference>
<dbReference type="RefSeq" id="WP_339391179.1">
    <property type="nucleotide sequence ID" value="NZ_BAAAAF010000001.1"/>
</dbReference>
<dbReference type="PANTHER" id="PTHR34980:SF2">
    <property type="entry name" value="INNER MEMBRANE PROTEIN YHAH-RELATED"/>
    <property type="match status" value="1"/>
</dbReference>
<keyword evidence="3" id="KW-1185">Reference proteome</keyword>